<organism evidence="2 3">
    <name type="scientific">Dunaliella salina</name>
    <name type="common">Green alga</name>
    <name type="synonym">Protococcus salinus</name>
    <dbReference type="NCBI Taxonomy" id="3046"/>
    <lineage>
        <taxon>Eukaryota</taxon>
        <taxon>Viridiplantae</taxon>
        <taxon>Chlorophyta</taxon>
        <taxon>core chlorophytes</taxon>
        <taxon>Chlorophyceae</taxon>
        <taxon>CS clade</taxon>
        <taxon>Chlamydomonadales</taxon>
        <taxon>Dunaliellaceae</taxon>
        <taxon>Dunaliella</taxon>
    </lineage>
</organism>
<proteinExistence type="predicted"/>
<reference evidence="2" key="1">
    <citation type="submission" date="2017-08" db="EMBL/GenBank/DDBJ databases">
        <authorList>
            <person name="Polle J.E."/>
            <person name="Barry K."/>
            <person name="Cushman J."/>
            <person name="Schmutz J."/>
            <person name="Tran D."/>
            <person name="Hathwaick L.T."/>
            <person name="Yim W.C."/>
            <person name="Jenkins J."/>
            <person name="Mckie-Krisberg Z.M."/>
            <person name="Prochnik S."/>
            <person name="Lindquist E."/>
            <person name="Dockter R.B."/>
            <person name="Adam C."/>
            <person name="Molina H."/>
            <person name="Bunkerborg J."/>
            <person name="Jin E."/>
            <person name="Buchheim M."/>
            <person name="Magnuson J."/>
        </authorList>
    </citation>
    <scope>NUCLEOTIDE SEQUENCE</scope>
    <source>
        <strain evidence="2">CCAP 19/18</strain>
    </source>
</reference>
<dbReference type="EMBL" id="MU069785">
    <property type="protein sequence ID" value="KAF5833904.1"/>
    <property type="molecule type" value="Genomic_DNA"/>
</dbReference>
<comment type="caution">
    <text evidence="2">The sequence shown here is derived from an EMBL/GenBank/DDBJ whole genome shotgun (WGS) entry which is preliminary data.</text>
</comment>
<gene>
    <name evidence="2" type="ORF">DUNSADRAFT_9653</name>
</gene>
<accession>A0ABQ7GH21</accession>
<evidence type="ECO:0000256" key="1">
    <source>
        <dbReference type="SAM" id="MobiDB-lite"/>
    </source>
</evidence>
<sequence length="244" mass="25332">RSKRESMDTHSRLRSIYHSTAVSSLEDLRKLTQTISANDTIREQLIGPVSLQGPSSSFSMSQLSFGQAPHVLMGQGTSNLSPANSCQQLPPYSGNSTAVPSMSHANSGLLGTSGKLSPAGSGMVGSLTPTSSSPALNQLAESQQAPRSSTPPIQSAVCKPSLASPAGVHAAGKALDKPSPFTAPMPPSPVSPGSFAFGPQQPTYLSPPSASACMRSSKVLVWHSMLGIKSLPFITMSVGMHEEF</sequence>
<evidence type="ECO:0000313" key="3">
    <source>
        <dbReference type="Proteomes" id="UP000815325"/>
    </source>
</evidence>
<evidence type="ECO:0000313" key="2">
    <source>
        <dbReference type="EMBL" id="KAF5833904.1"/>
    </source>
</evidence>
<feature type="region of interest" description="Disordered" evidence="1">
    <location>
        <begin position="82"/>
        <end position="159"/>
    </location>
</feature>
<keyword evidence="3" id="KW-1185">Reference proteome</keyword>
<feature type="compositionally biased region" description="Polar residues" evidence="1">
    <location>
        <begin position="127"/>
        <end position="153"/>
    </location>
</feature>
<feature type="compositionally biased region" description="Polar residues" evidence="1">
    <location>
        <begin position="82"/>
        <end position="110"/>
    </location>
</feature>
<feature type="non-terminal residue" evidence="2">
    <location>
        <position position="1"/>
    </location>
</feature>
<name>A0ABQ7GH21_DUNSA</name>
<dbReference type="Proteomes" id="UP000815325">
    <property type="component" value="Unassembled WGS sequence"/>
</dbReference>
<protein>
    <submittedName>
        <fullName evidence="2">Uncharacterized protein</fullName>
    </submittedName>
</protein>